<evidence type="ECO:0000256" key="1">
    <source>
        <dbReference type="ARBA" id="ARBA00004138"/>
    </source>
</evidence>
<feature type="domain" description="CFAP74 third Ig-like" evidence="10">
    <location>
        <begin position="879"/>
        <end position="978"/>
    </location>
</feature>
<feature type="compositionally biased region" description="Low complexity" evidence="7">
    <location>
        <begin position="1236"/>
        <end position="1246"/>
    </location>
</feature>
<keyword evidence="6" id="KW-0175">Coiled coil</keyword>
<dbReference type="GO" id="GO:0005737">
    <property type="term" value="C:cytoplasm"/>
    <property type="evidence" value="ECO:0007669"/>
    <property type="project" value="UniProtKB-SubCell"/>
</dbReference>
<evidence type="ECO:0000256" key="4">
    <source>
        <dbReference type="ARBA" id="ARBA00023069"/>
    </source>
</evidence>
<feature type="region of interest" description="Disordered" evidence="7">
    <location>
        <begin position="742"/>
        <end position="775"/>
    </location>
</feature>
<feature type="compositionally biased region" description="Low complexity" evidence="7">
    <location>
        <begin position="761"/>
        <end position="775"/>
    </location>
</feature>
<dbReference type="Pfam" id="PF24771">
    <property type="entry name" value="Ig_CFAP74_1st"/>
    <property type="match status" value="1"/>
</dbReference>
<evidence type="ECO:0000259" key="8">
    <source>
        <dbReference type="Pfam" id="PF22544"/>
    </source>
</evidence>
<dbReference type="GO" id="GO:0005929">
    <property type="term" value="C:cilium"/>
    <property type="evidence" value="ECO:0007669"/>
    <property type="project" value="UniProtKB-SubCell"/>
</dbReference>
<dbReference type="InterPro" id="IPR056307">
    <property type="entry name" value="Ig-CFAP74_3rd"/>
</dbReference>
<feature type="region of interest" description="Disordered" evidence="7">
    <location>
        <begin position="798"/>
        <end position="820"/>
    </location>
</feature>
<evidence type="ECO:0000259" key="9">
    <source>
        <dbReference type="Pfam" id="PF24770"/>
    </source>
</evidence>
<keyword evidence="12" id="KW-1185">Reference proteome</keyword>
<keyword evidence="3" id="KW-0963">Cytoplasm</keyword>
<feature type="compositionally biased region" description="Low complexity" evidence="7">
    <location>
        <begin position="1214"/>
        <end position="1225"/>
    </location>
</feature>
<dbReference type="InterPro" id="IPR056306">
    <property type="entry name" value="Ig-CFAP74_2nd"/>
</dbReference>
<feature type="compositionally biased region" description="Basic and acidic residues" evidence="7">
    <location>
        <begin position="803"/>
        <end position="813"/>
    </location>
</feature>
<reference evidence="13" key="1">
    <citation type="submission" date="2016-11" db="UniProtKB">
        <authorList>
            <consortium name="WormBaseParasite"/>
        </authorList>
    </citation>
    <scope>IDENTIFICATION</scope>
</reference>
<evidence type="ECO:0000259" key="11">
    <source>
        <dbReference type="Pfam" id="PF24798"/>
    </source>
</evidence>
<comment type="subcellular location">
    <subcellularLocation>
        <location evidence="1">Cell projection</location>
        <location evidence="1">Cilium</location>
    </subcellularLocation>
    <subcellularLocation>
        <location evidence="2">Cytoplasm</location>
    </subcellularLocation>
</comment>
<protein>
    <submittedName>
        <fullName evidence="13">ASH domain-containing protein</fullName>
    </submittedName>
</protein>
<feature type="region of interest" description="Disordered" evidence="7">
    <location>
        <begin position="1194"/>
        <end position="1295"/>
    </location>
</feature>
<feature type="coiled-coil region" evidence="6">
    <location>
        <begin position="109"/>
        <end position="143"/>
    </location>
</feature>
<evidence type="ECO:0000256" key="2">
    <source>
        <dbReference type="ARBA" id="ARBA00004496"/>
    </source>
</evidence>
<dbReference type="NCBIfam" id="NF012200">
    <property type="entry name" value="choice_anch_D"/>
    <property type="match status" value="1"/>
</dbReference>
<evidence type="ECO:0000256" key="7">
    <source>
        <dbReference type="SAM" id="MobiDB-lite"/>
    </source>
</evidence>
<evidence type="ECO:0000256" key="6">
    <source>
        <dbReference type="SAM" id="Coils"/>
    </source>
</evidence>
<feature type="coiled-coil region" evidence="6">
    <location>
        <begin position="215"/>
        <end position="301"/>
    </location>
</feature>
<dbReference type="WBParaSite" id="maker-uti_cns_0009527-snap-gene-0.8-mRNA-1">
    <property type="protein sequence ID" value="maker-uti_cns_0009527-snap-gene-0.8-mRNA-1"/>
    <property type="gene ID" value="maker-uti_cns_0009527-snap-gene-0.8"/>
</dbReference>
<sequence length="1746" mass="190255">MDSAKDLLNSSDALNNYESHDDLANGDYDEYEEGEQQFLFGDQPEENFDEVEFYDDDGQMNGEGLTQEQIDELNSICGNSEQADEGAPKPVKKFTQRERAEMIHTRAFLKRLDDKVKERQYEVDKYREENNRCRKRVEELDREAVDVSGQIVQQEAAANSAAAFRLRAQLERIGQEKSGEELLASHIYRSLLEAEYELTLARIEQGKQLLTDHELRQKEQLYDEFKAEVAALRQLKERKFADATEGFFQRKEEELRQWRERMDLQESDNRRRVKAAHDLHNARLLETMRSIRQARDAEEERYREDFEKKVRSVLRLKEGIAGNRENLTALGNRARAEQRRADVEARELRTETIAAGGDAGLALRRERRAAEARADSDIWRNEQRKKQADIAARLLIEEDWEKKKRERLPYLYAKDTRGLSTTTSSSAAPFRRSRKLRMTRDIEAALDAADSGGRAFSAGAELTNSARREAPVDSSDEETAPGATRRFTAAADDDDDEPADATTATLRASLAAAAAEAASGAESLAKPQFAGMWDTFKAYSIPRTDKVDYIRNGKASYMEQEIMRRVLDQTRANIVTKQVAAGREFKGDAAFFSKPEVVHFKDFEVDQTYKQKVTLTNASYSVNSCKLVGMTDYLNNFIQIQFNPPGHLSAGMSCQLVLSFTPRINEDLSGEITFLCQTGQFSVPILCTTKKCDLSIDKAKVDFGVSVIGETLHQTLTLRNAGAKGCNFALTKLDPFRVRERTEYSTTAPTEDEKAAEEPAADSAVSAPAAPAASPAAPGAAAEVAAAAAGDSLIEQVGQADSGEQRQPQEELPARLTDGMSVGRTSGGWLAPFSEVKLELVWLPSLPGGNRAEFRVDFDDPASASLSFEAVGVAVDVPVWLERSTVDLRVCTQDRLYQDTVVVPPKLQGHMELLPKTGYVQARSSFSAQLKFLPRASLADDAAGEFFDPATGVLEVPLTIRVAEQTRPIEFTAVAVVTGSDLEFDVDGLDFGCCTIYESAVRTIRLTNNSLLPQKFGFVGLPDYAEVQPNDGFGVILPKETISLEVVFSPDRAADFAFTLTCRTLIDRKFSIPCTGVGVHPPLRLSEQVVNFKATALQDFNDAMIYVVNEHTSMNEYSHPVPRIGKGPIAPVGPTSFEFVVPDDAPFQLAPCVGTVMPGERARIHLRLKPKFTVRQVQQEASCLAGLRMEAEARAERERQRAEQRRQQEEAEKAQATSSKKGAAKSPKKDDKSKPGAKGKQPPAKQAGGGGRGGAAAGGRGGRGAGGPGADAGGADGTGGPEIQAPPPESIAPDSDQFYAGQASLMRKFLGDFNTYTVPCFVASGRCPTEPGTLKYSTENTLYLKVNCPVVSPQLAIISNSGRSALDFENVSLGQTAVKSFTVQNISASQLNLTGSLLDPNGPFALLNALRPLEPQQSHSVLVSFTPDKECSFHERFFLHTGGGQKLGVTLQGCGILPKVSCSETGQFDLGAVLAGEYVEHQLTLTNQSALNEAQHPPVFAPGGRTAALGVQNRSGQAVFDCVPCAGDIPAGQTASLTVTFAPDRVSDCYSDILRVLIFDKEEAHKLRLVGQAKPHIAYLGGGDAIRSEVECLAAAFRGTVTEDPKAPAGAILLTFGAVCSVDGVISPANRTMYVGCVRTMAVSQKKNAEYTFENTNVISALGFSIDSVKGQVEAGTKKPVVFTWNPPPTQDPNVPVETSIVVTLRGDVTETYTVLLRAFVTSDPAVVPAAEAEVPAAAPAEDSNP</sequence>
<dbReference type="Pfam" id="PF24770">
    <property type="entry name" value="Ig-CFAP74_2"/>
    <property type="match status" value="1"/>
</dbReference>
<feature type="compositionally biased region" description="Basic and acidic residues" evidence="7">
    <location>
        <begin position="1194"/>
        <end position="1213"/>
    </location>
</feature>
<feature type="region of interest" description="Disordered" evidence="7">
    <location>
        <begin position="461"/>
        <end position="500"/>
    </location>
</feature>
<dbReference type="Proteomes" id="UP000095280">
    <property type="component" value="Unplaced"/>
</dbReference>
<accession>A0A1I8I2B9</accession>
<dbReference type="InterPro" id="IPR013783">
    <property type="entry name" value="Ig-like_fold"/>
</dbReference>
<feature type="domain" description="CFAP74 second Ig-like" evidence="9">
    <location>
        <begin position="694"/>
        <end position="877"/>
    </location>
</feature>
<feature type="domain" description="HYDIN/VesB/CFA65-like Ig-like" evidence="8">
    <location>
        <begin position="1364"/>
        <end position="1454"/>
    </location>
</feature>
<dbReference type="PANTHER" id="PTHR22538:SF0">
    <property type="entry name" value="CILIA- AND FLAGELLA-ASSOCIATED PROTEIN 74"/>
    <property type="match status" value="1"/>
</dbReference>
<evidence type="ECO:0000313" key="12">
    <source>
        <dbReference type="Proteomes" id="UP000095280"/>
    </source>
</evidence>
<dbReference type="Gene3D" id="2.60.40.10">
    <property type="entry name" value="Immunoglobulins"/>
    <property type="match status" value="4"/>
</dbReference>
<feature type="domain" description="CFAP74 fourth Ig-like" evidence="11">
    <location>
        <begin position="984"/>
        <end position="1078"/>
    </location>
</feature>
<dbReference type="Pfam" id="PF24778">
    <property type="entry name" value="Ig-CFAP74_3rd"/>
    <property type="match status" value="1"/>
</dbReference>
<proteinExistence type="predicted"/>
<evidence type="ECO:0000256" key="5">
    <source>
        <dbReference type="ARBA" id="ARBA00023273"/>
    </source>
</evidence>
<dbReference type="Pfam" id="PF24798">
    <property type="entry name" value="Ig-CFAP74_4th"/>
    <property type="match status" value="1"/>
</dbReference>
<dbReference type="InterPro" id="IPR053879">
    <property type="entry name" value="HYDIN_VesB_CFA65-like_Ig"/>
</dbReference>
<evidence type="ECO:0000259" key="10">
    <source>
        <dbReference type="Pfam" id="PF24778"/>
    </source>
</evidence>
<dbReference type="PANTHER" id="PTHR22538">
    <property type="entry name" value="CILIA- AND FLAGELLA-ASSOCIATED PROTEIN 74"/>
    <property type="match status" value="1"/>
</dbReference>
<feature type="region of interest" description="Disordered" evidence="7">
    <location>
        <begin position="1"/>
        <end position="47"/>
    </location>
</feature>
<evidence type="ECO:0000313" key="13">
    <source>
        <dbReference type="WBParaSite" id="maker-uti_cns_0009527-snap-gene-0.8-mRNA-1"/>
    </source>
</evidence>
<feature type="compositionally biased region" description="Gly residues" evidence="7">
    <location>
        <begin position="1247"/>
        <end position="1280"/>
    </location>
</feature>
<evidence type="ECO:0000256" key="3">
    <source>
        <dbReference type="ARBA" id="ARBA00022490"/>
    </source>
</evidence>
<keyword evidence="4" id="KW-0969">Cilium</keyword>
<name>A0A1I8I2B9_9PLAT</name>
<feature type="compositionally biased region" description="Polar residues" evidence="7">
    <location>
        <begin position="8"/>
        <end position="17"/>
    </location>
</feature>
<dbReference type="InterPro" id="IPR056310">
    <property type="entry name" value="Ig-CFAP74_4th"/>
</dbReference>
<organism evidence="12 13">
    <name type="scientific">Macrostomum lignano</name>
    <dbReference type="NCBI Taxonomy" id="282301"/>
    <lineage>
        <taxon>Eukaryota</taxon>
        <taxon>Metazoa</taxon>
        <taxon>Spiralia</taxon>
        <taxon>Lophotrochozoa</taxon>
        <taxon>Platyhelminthes</taxon>
        <taxon>Rhabditophora</taxon>
        <taxon>Macrostomorpha</taxon>
        <taxon>Macrostomida</taxon>
        <taxon>Macrostomidae</taxon>
        <taxon>Macrostomum</taxon>
    </lineage>
</organism>
<dbReference type="Pfam" id="PF22544">
    <property type="entry name" value="HYDIN_VesB_CFA65-like_Ig"/>
    <property type="match status" value="1"/>
</dbReference>
<keyword evidence="5" id="KW-0966">Cell projection</keyword>